<organism evidence="1">
    <name type="scientific">viral metagenome</name>
    <dbReference type="NCBI Taxonomy" id="1070528"/>
    <lineage>
        <taxon>unclassified sequences</taxon>
        <taxon>metagenomes</taxon>
        <taxon>organismal metagenomes</taxon>
    </lineage>
</organism>
<name>A0A6C0HTM4_9ZZZZ</name>
<reference evidence="1" key="1">
    <citation type="journal article" date="2020" name="Nature">
        <title>Giant virus diversity and host interactions through global metagenomics.</title>
        <authorList>
            <person name="Schulz F."/>
            <person name="Roux S."/>
            <person name="Paez-Espino D."/>
            <person name="Jungbluth S."/>
            <person name="Walsh D.A."/>
            <person name="Denef V.J."/>
            <person name="McMahon K.D."/>
            <person name="Konstantinidis K.T."/>
            <person name="Eloe-Fadrosh E.A."/>
            <person name="Kyrpides N.C."/>
            <person name="Woyke T."/>
        </authorList>
    </citation>
    <scope>NUCLEOTIDE SEQUENCE</scope>
    <source>
        <strain evidence="1">GVMAG-M-3300023184-168</strain>
    </source>
</reference>
<sequence length="408" mass="48989">MSIELQDFLKKCISPHFTNFKESRFSEKTKRFLSGLFENIKKGEHEYKNAKIISNILDENYIPKGVEYHHCPQMMKKHIESMNSSGRTFTFSILNRKIKIYLIYENERQNKKMFENAIKRIYIILYLLQIYSRKECSQYLTIYLYLTDIKKTLDECNVGTCTIGQKNANTAFTFACIKRNEIYVYRKEEWFKCLIHELFHSFGLDFSEFDCTDIDNKVYEEIFPIKTDLRLYEAYSELWGEIINIMMYSYFSLKKGEPIDKAIKKTEKLLQKERMFSMFQASKILCHFGLTYNNLFQRNQEGYNNRNLFKETTPILSYFIIKNILIFYSNEFLEWCFETNEGSLDFKKTDSNVLRINIEIFVDFIKKYHNNDLFVSLMNETRTWFFKKNNICNKNDAFIKTLRMSIIG</sequence>
<proteinExistence type="predicted"/>
<dbReference type="EMBL" id="MN740013">
    <property type="protein sequence ID" value="QHT83879.1"/>
    <property type="molecule type" value="Genomic_DNA"/>
</dbReference>
<dbReference type="AlphaFoldDB" id="A0A6C0HTM4"/>
<evidence type="ECO:0000313" key="1">
    <source>
        <dbReference type="EMBL" id="QHT83879.1"/>
    </source>
</evidence>
<protein>
    <submittedName>
        <fullName evidence="1">Uncharacterized protein</fullName>
    </submittedName>
</protein>
<accession>A0A6C0HTM4</accession>